<keyword evidence="1" id="KW-1133">Transmembrane helix</keyword>
<feature type="transmembrane region" description="Helical" evidence="1">
    <location>
        <begin position="46"/>
        <end position="63"/>
    </location>
</feature>
<dbReference type="RefSeq" id="WP_060977665.1">
    <property type="nucleotide sequence ID" value="NZ_BAAAGB010000002.1"/>
</dbReference>
<evidence type="ECO:0000313" key="3">
    <source>
        <dbReference type="EMBL" id="MBA1373032.1"/>
    </source>
</evidence>
<protein>
    <submittedName>
        <fullName evidence="3">Uncharacterized protein</fullName>
    </submittedName>
</protein>
<gene>
    <name evidence="3" type="ORF">FG486_01670</name>
</gene>
<dbReference type="EMBL" id="VDES01000001">
    <property type="protein sequence ID" value="MBA1373032.1"/>
    <property type="molecule type" value="Genomic_DNA"/>
</dbReference>
<keyword evidence="1" id="KW-0812">Transmembrane</keyword>
<evidence type="ECO:0000313" key="4">
    <source>
        <dbReference type="Proteomes" id="UP000589292"/>
    </source>
</evidence>
<evidence type="ECO:0000256" key="1">
    <source>
        <dbReference type="SAM" id="Phobius"/>
    </source>
</evidence>
<keyword evidence="2" id="KW-0732">Signal</keyword>
<keyword evidence="4" id="KW-1185">Reference proteome</keyword>
<dbReference type="AlphaFoldDB" id="A0A7V8RAT5"/>
<keyword evidence="1" id="KW-0472">Membrane</keyword>
<comment type="caution">
    <text evidence="3">The sequence shown here is derived from an EMBL/GenBank/DDBJ whole genome shotgun (WGS) entry which is preliminary data.</text>
</comment>
<feature type="signal peptide" evidence="2">
    <location>
        <begin position="1"/>
        <end position="22"/>
    </location>
</feature>
<dbReference type="Proteomes" id="UP000589292">
    <property type="component" value="Unassembled WGS sequence"/>
</dbReference>
<name>A0A7V8RAT5_9SPHN</name>
<reference evidence="3 4" key="1">
    <citation type="journal article" date="1994" name="Int. J. Syst. Bacteriol.">
        <title>Phylogenetic positions of novel aerobic, bacteriochlorophyll a-containing bacteria and description of Roseococcus thiosulfatophilus gen. nov., sp. nov., Erythromicrobium ramosum gen. nov., sp. nov., and Erythrobacter litoralis sp. nov.</title>
        <authorList>
            <person name="Yurkov V."/>
            <person name="Stackebrandt E."/>
            <person name="Holmes A."/>
            <person name="Fuerst J.A."/>
            <person name="Hugenholtz P."/>
            <person name="Golecki J."/>
            <person name="Gad'on N."/>
            <person name="Gorlenko V.M."/>
            <person name="Kompantseva E.I."/>
            <person name="Drews G."/>
        </authorList>
    </citation>
    <scope>NUCLEOTIDE SEQUENCE [LARGE SCALE GENOMIC DNA]</scope>
    <source>
        <strain evidence="3 4">KR-99</strain>
    </source>
</reference>
<organism evidence="3 4">
    <name type="scientific">Sphingomonas ursincola</name>
    <dbReference type="NCBI Taxonomy" id="56361"/>
    <lineage>
        <taxon>Bacteria</taxon>
        <taxon>Pseudomonadati</taxon>
        <taxon>Pseudomonadota</taxon>
        <taxon>Alphaproteobacteria</taxon>
        <taxon>Sphingomonadales</taxon>
        <taxon>Sphingomonadaceae</taxon>
        <taxon>Sphingomonas</taxon>
    </lineage>
</organism>
<proteinExistence type="predicted"/>
<feature type="chain" id="PRO_5031430159" evidence="2">
    <location>
        <begin position="23"/>
        <end position="73"/>
    </location>
</feature>
<evidence type="ECO:0000256" key="2">
    <source>
        <dbReference type="SAM" id="SignalP"/>
    </source>
</evidence>
<sequence length="73" mass="6965">MKNRFAVAALAALAVAATPVLAQTSVARVSAASGDESEAEGSTGIIIGVVAAAAVIGGIVIAADQDSDTPTSP</sequence>
<accession>A0A7V8RAT5</accession>